<comment type="catalytic activity">
    <reaction evidence="4">
        <text>a 2-methoxy-6-(all-trans-polyprenyl)benzene-1,4-diol + S-adenosyl-L-methionine = a 5-methoxy-2-methyl-3-(all-trans-polyprenyl)benzene-1,4-diol + S-adenosyl-L-homocysteine + H(+)</text>
        <dbReference type="Rhea" id="RHEA:28286"/>
        <dbReference type="Rhea" id="RHEA-COMP:10858"/>
        <dbReference type="Rhea" id="RHEA-COMP:10859"/>
        <dbReference type="ChEBI" id="CHEBI:15378"/>
        <dbReference type="ChEBI" id="CHEBI:57856"/>
        <dbReference type="ChEBI" id="CHEBI:59789"/>
        <dbReference type="ChEBI" id="CHEBI:84166"/>
        <dbReference type="ChEBI" id="CHEBI:84167"/>
        <dbReference type="EC" id="2.1.1.201"/>
    </reaction>
</comment>
<dbReference type="PROSITE" id="PS51608">
    <property type="entry name" value="SAM_MT_UBIE"/>
    <property type="match status" value="1"/>
</dbReference>
<evidence type="ECO:0000256" key="4">
    <source>
        <dbReference type="HAMAP-Rule" id="MF_03191"/>
    </source>
</evidence>
<keyword evidence="6" id="KW-1185">Reference proteome</keyword>
<protein>
    <recommendedName>
        <fullName evidence="4">2-methoxy-6-polyprenyl-1,4-benzoquinol methylase, mitochondrial</fullName>
        <ecNumber evidence="4">2.1.1.201</ecNumber>
    </recommendedName>
    <alternativeName>
        <fullName evidence="4">Ubiquinone biosynthesis methyltransferase COQ5</fullName>
    </alternativeName>
</protein>
<keyword evidence="4" id="KW-0472">Membrane</keyword>
<dbReference type="Gene3D" id="3.40.50.150">
    <property type="entry name" value="Vaccinia Virus protein VP39"/>
    <property type="match status" value="1"/>
</dbReference>
<dbReference type="InterPro" id="IPR029063">
    <property type="entry name" value="SAM-dependent_MTases_sf"/>
</dbReference>
<feature type="binding site" evidence="4">
    <location>
        <position position="124"/>
    </location>
    <ligand>
        <name>S-adenosyl-L-methionine</name>
        <dbReference type="ChEBI" id="CHEBI:59789"/>
    </ligand>
</feature>
<keyword evidence="4" id="KW-0831">Ubiquinone biosynthesis</keyword>
<keyword evidence="1 4" id="KW-0489">Methyltransferase</keyword>
<accession>A0AAD7QYU0</accession>
<dbReference type="GO" id="GO:0032259">
    <property type="term" value="P:methylation"/>
    <property type="evidence" value="ECO:0007669"/>
    <property type="project" value="UniProtKB-KW"/>
</dbReference>
<dbReference type="EC" id="2.1.1.201" evidence="4"/>
<comment type="caution">
    <text evidence="4">Lacks conserved residue(s) required for the propagation of feature annotation.</text>
</comment>
<dbReference type="NCBIfam" id="TIGR01934">
    <property type="entry name" value="MenG_MenH_UbiE"/>
    <property type="match status" value="1"/>
</dbReference>
<evidence type="ECO:0000256" key="1">
    <source>
        <dbReference type="ARBA" id="ARBA00022603"/>
    </source>
</evidence>
<dbReference type="InterPro" id="IPR004033">
    <property type="entry name" value="UbiE/COQ5_MeTrFase"/>
</dbReference>
<dbReference type="PANTHER" id="PTHR43591:SF24">
    <property type="entry name" value="2-METHOXY-6-POLYPRENYL-1,4-BENZOQUINOL METHYLASE, MITOCHONDRIAL"/>
    <property type="match status" value="1"/>
</dbReference>
<sequence length="311" mass="34639">MAFLQGLPLRPYQLLRLGHVAYGRFSNARYLSASALLHKSNSESNQQTAASRTTHFGFRDVPEDEKEELVRDVFSSVAKSYDVMNDVMSFGIHRIWKDHFVAKLDPGRRPGGEPLSVLDVAGGTGDIAFRMLDWATEIHNDHQSKVLVVDINDDMLKEGHKRSLATRYADGSRIEFKVQNAEVLDAVPDNSQDLYTVAFGIRNFTNIPAALRAAHRVLKPGGVFACLEFSKVNVGILDMIYQQYSFSVIPLMGQLVAADRDSYQYLVESIARFPSQKEFARMIQDAGFEVSGDGYEDLTFGVAAIHTGVKV</sequence>
<comment type="similarity">
    <text evidence="4">Belongs to the class I-like SAM-binding methyltransferase superfamily. MenG/UbiE family.</text>
</comment>
<feature type="binding site" evidence="4">
    <location>
        <begin position="180"/>
        <end position="181"/>
    </location>
    <ligand>
        <name>S-adenosyl-L-methionine</name>
        <dbReference type="ChEBI" id="CHEBI:59789"/>
    </ligand>
</feature>
<proteinExistence type="inferred from homology"/>
<comment type="caution">
    <text evidence="5">The sequence shown here is derived from an EMBL/GenBank/DDBJ whole genome shotgun (WGS) entry which is preliminary data.</text>
</comment>
<dbReference type="Pfam" id="PF01209">
    <property type="entry name" value="Ubie_methyltran"/>
    <property type="match status" value="1"/>
</dbReference>
<dbReference type="GO" id="GO:0008425">
    <property type="term" value="F:2-methoxy-6-polyprenyl-1,4-benzoquinol methyltransferase activity"/>
    <property type="evidence" value="ECO:0007669"/>
    <property type="project" value="UniProtKB-UniRule"/>
</dbReference>
<dbReference type="PROSITE" id="PS01183">
    <property type="entry name" value="UBIE_1"/>
    <property type="match status" value="1"/>
</dbReference>
<comment type="subunit">
    <text evidence="4">Component of a multi-subunit COQ enzyme complex, composed of at least COQ3, COQ4, COQ5, COQ6, COQ7 and COQ9.</text>
</comment>
<comment type="function">
    <text evidence="4">Methyltransferase required for the conversion of 2-polyprenyl-6-methoxy-1,4-benzoquinol (DDMQH2) to 2-polyprenyl-3-methyl-6-methoxy-1,4-benzoquinol (DMQH2).</text>
</comment>
<dbReference type="InterPro" id="IPR023576">
    <property type="entry name" value="UbiE/COQ5_MeTrFase_CS"/>
</dbReference>
<comment type="subcellular location">
    <subcellularLocation>
        <location evidence="4">Mitochondrion inner membrane</location>
        <topology evidence="4">Peripheral membrane protein</topology>
        <orientation evidence="4">Matrix side</orientation>
    </subcellularLocation>
</comment>
<keyword evidence="3 4" id="KW-0949">S-adenosyl-L-methionine</keyword>
<feature type="binding site" evidence="4">
    <location>
        <position position="150"/>
    </location>
    <ligand>
        <name>S-adenosyl-L-methionine</name>
        <dbReference type="ChEBI" id="CHEBI:59789"/>
    </ligand>
</feature>
<dbReference type="HAMAP" id="MF_01813">
    <property type="entry name" value="MenG_UbiE_methyltr"/>
    <property type="match status" value="1"/>
</dbReference>
<keyword evidence="4" id="KW-0999">Mitochondrion inner membrane</keyword>
<evidence type="ECO:0000256" key="3">
    <source>
        <dbReference type="ARBA" id="ARBA00022691"/>
    </source>
</evidence>
<reference evidence="5" key="1">
    <citation type="submission" date="2023-03" db="EMBL/GenBank/DDBJ databases">
        <title>Near-Complete genome sequence of Lipomyces tetrasporous NRRL Y-64009, an oleaginous yeast capable of growing on lignocellulosic hydrolysates.</title>
        <authorList>
            <consortium name="Lawrence Berkeley National Laboratory"/>
            <person name="Jagtap S.S."/>
            <person name="Liu J.-J."/>
            <person name="Walukiewicz H.E."/>
            <person name="Pangilinan J."/>
            <person name="Lipzen A."/>
            <person name="Ahrendt S."/>
            <person name="Koriabine M."/>
            <person name="Cobaugh K."/>
            <person name="Salamov A."/>
            <person name="Yoshinaga Y."/>
            <person name="Ng V."/>
            <person name="Daum C."/>
            <person name="Grigoriev I.V."/>
            <person name="Slininger P.J."/>
            <person name="Dien B.S."/>
            <person name="Jin Y.-S."/>
            <person name="Rao C.V."/>
        </authorList>
    </citation>
    <scope>NUCLEOTIDE SEQUENCE</scope>
    <source>
        <strain evidence="5">NRRL Y-64009</strain>
    </source>
</reference>
<evidence type="ECO:0000256" key="2">
    <source>
        <dbReference type="ARBA" id="ARBA00022679"/>
    </source>
</evidence>
<name>A0AAD7QYU0_9ASCO</name>
<organism evidence="5 6">
    <name type="scientific">Lipomyces tetrasporus</name>
    <dbReference type="NCBI Taxonomy" id="54092"/>
    <lineage>
        <taxon>Eukaryota</taxon>
        <taxon>Fungi</taxon>
        <taxon>Dikarya</taxon>
        <taxon>Ascomycota</taxon>
        <taxon>Saccharomycotina</taxon>
        <taxon>Lipomycetes</taxon>
        <taxon>Lipomycetales</taxon>
        <taxon>Lipomycetaceae</taxon>
        <taxon>Lipomyces</taxon>
    </lineage>
</organism>
<dbReference type="PANTHER" id="PTHR43591">
    <property type="entry name" value="METHYLTRANSFERASE"/>
    <property type="match status" value="1"/>
</dbReference>
<keyword evidence="2 4" id="KW-0808">Transferase</keyword>
<evidence type="ECO:0000313" key="5">
    <source>
        <dbReference type="EMBL" id="KAJ8103875.1"/>
    </source>
</evidence>
<keyword evidence="4" id="KW-0496">Mitochondrion</keyword>
<gene>
    <name evidence="4" type="primary">COQ5</name>
    <name evidence="5" type="ORF">POJ06DRAFT_8687</name>
</gene>
<dbReference type="SUPFAM" id="SSF53335">
    <property type="entry name" value="S-adenosyl-L-methionine-dependent methyltransferases"/>
    <property type="match status" value="1"/>
</dbReference>
<evidence type="ECO:0000313" key="6">
    <source>
        <dbReference type="Proteomes" id="UP001217417"/>
    </source>
</evidence>
<comment type="pathway">
    <text evidence="4">Cofactor biosynthesis; ubiquinone biosynthesis.</text>
</comment>
<dbReference type="CDD" id="cd02440">
    <property type="entry name" value="AdoMet_MTases"/>
    <property type="match status" value="1"/>
</dbReference>
<dbReference type="Proteomes" id="UP001217417">
    <property type="component" value="Unassembled WGS sequence"/>
</dbReference>
<dbReference type="GO" id="GO:0031314">
    <property type="term" value="C:extrinsic component of mitochondrial inner membrane"/>
    <property type="evidence" value="ECO:0007669"/>
    <property type="project" value="UniProtKB-UniRule"/>
</dbReference>
<dbReference type="EMBL" id="JARPMG010000001">
    <property type="protein sequence ID" value="KAJ8103875.1"/>
    <property type="molecule type" value="Genomic_DNA"/>
</dbReference>
<dbReference type="AlphaFoldDB" id="A0AAD7QYU0"/>
<dbReference type="PROSITE" id="PS01184">
    <property type="entry name" value="UBIE_2"/>
    <property type="match status" value="1"/>
</dbReference>